<evidence type="ECO:0000313" key="2">
    <source>
        <dbReference type="EMBL" id="QEQ70701.1"/>
    </source>
</evidence>
<dbReference type="EMBL" id="MK455081">
    <property type="protein sequence ID" value="QEQ70701.1"/>
    <property type="molecule type" value="Genomic_DNA"/>
</dbReference>
<evidence type="ECO:0000259" key="1">
    <source>
        <dbReference type="Pfam" id="PF13524"/>
    </source>
</evidence>
<dbReference type="AlphaFoldDB" id="A0A5P1PN77"/>
<organism evidence="2">
    <name type="scientific">Vibrio parahaemolyticus</name>
    <dbReference type="NCBI Taxonomy" id="670"/>
    <lineage>
        <taxon>Bacteria</taxon>
        <taxon>Pseudomonadati</taxon>
        <taxon>Pseudomonadota</taxon>
        <taxon>Gammaproteobacteria</taxon>
        <taxon>Vibrionales</taxon>
        <taxon>Vibrionaceae</taxon>
        <taxon>Vibrio</taxon>
    </lineage>
</organism>
<proteinExistence type="predicted"/>
<dbReference type="Pfam" id="PF13524">
    <property type="entry name" value="Glyco_trans_1_2"/>
    <property type="match status" value="1"/>
</dbReference>
<protein>
    <submittedName>
        <fullName evidence="2">WcgA</fullName>
    </submittedName>
</protein>
<reference evidence="2" key="1">
    <citation type="journal article" date="2019" name="Int. J. Food Microbiol.">
        <title>Developing a novel molecular serotyping system based on capsular polysaccharide synthesis gene clusters of Vibrio parahaemolyticus.</title>
        <authorList>
            <person name="Pang Y."/>
            <person name="Guo X."/>
            <person name="Tian X."/>
            <person name="Liu F."/>
            <person name="Wang L."/>
            <person name="Wu J."/>
            <person name="Zhang S."/>
            <person name="Li S."/>
            <person name="Liu B."/>
        </authorList>
    </citation>
    <scope>NUCLEOTIDE SEQUENCE</scope>
    <source>
        <strain evidence="2">G2874</strain>
    </source>
</reference>
<dbReference type="InterPro" id="IPR055259">
    <property type="entry name" value="YkvP/CgeB_Glyco_trans-like"/>
</dbReference>
<sequence length="369" mass="42488">MKILYYFLGSNSNMSGWQKVNIIDELESMGHQIKSIAINEFKCEESRVDRLKSDLECFKPDLFMTSCDDKILSNCFLDEISRIGLPSLLICFDNLSVPFKHKYSCSHFDLVWLTSWETEDMFKRWGAKTIFLPYAANPHVYKPVSGAEYSSVGFVGTCYGVRKSKIESLIKNDIPVKLYGGNDILNEQINPAKNFLSNIKNASDNALQLTKFSIGRKTLYAAILKSMQNTNVSSDKFNELLLSRGSLSFSEMAHVYSRSAISLGVTELWNTYLLKNPLHKIHLRCFEIPMCGGLQIVSRTEEMSGYFTEDNEIIYYSDVEEMVDKCRFYLKDDNFILREKLKLNARRRAINEHTWSHRFNSIFESLGIK</sequence>
<accession>A0A5P1PN77</accession>
<name>A0A5P1PN77_VIBPH</name>
<feature type="domain" description="Spore protein YkvP/CgeB glycosyl transferase-like" evidence="1">
    <location>
        <begin position="242"/>
        <end position="362"/>
    </location>
</feature>